<dbReference type="GO" id="GO:1901137">
    <property type="term" value="P:carbohydrate derivative biosynthetic process"/>
    <property type="evidence" value="ECO:0007669"/>
    <property type="project" value="UniProtKB-ARBA"/>
</dbReference>
<dbReference type="InterPro" id="IPR002213">
    <property type="entry name" value="UDP_glucos_trans"/>
</dbReference>
<dbReference type="GO" id="GO:0008194">
    <property type="term" value="F:UDP-glycosyltransferase activity"/>
    <property type="evidence" value="ECO:0007669"/>
    <property type="project" value="InterPro"/>
</dbReference>
<evidence type="ECO:0000256" key="1">
    <source>
        <dbReference type="ARBA" id="ARBA00009995"/>
    </source>
</evidence>
<dbReference type="PANTHER" id="PTHR48044:SF9">
    <property type="entry name" value="UDP-GLYCOSYLTRANSFERASE SUPERFAMILY PROTEIN"/>
    <property type="match status" value="1"/>
</dbReference>
<dbReference type="Proteomes" id="UP000796880">
    <property type="component" value="Unassembled WGS sequence"/>
</dbReference>
<dbReference type="EMBL" id="VOIH02000002">
    <property type="protein sequence ID" value="KAF3455335.1"/>
    <property type="molecule type" value="Genomic_DNA"/>
</dbReference>
<dbReference type="Gene3D" id="3.40.50.2000">
    <property type="entry name" value="Glycogen Phosphorylase B"/>
    <property type="match status" value="2"/>
</dbReference>
<dbReference type="InterPro" id="IPR035595">
    <property type="entry name" value="UDP_glycos_trans_CS"/>
</dbReference>
<dbReference type="Pfam" id="PF26168">
    <property type="entry name" value="Glyco_transf_N"/>
    <property type="match status" value="1"/>
</dbReference>
<evidence type="ECO:0000313" key="7">
    <source>
        <dbReference type="Proteomes" id="UP000796880"/>
    </source>
</evidence>
<accession>A0A8K0HMS4</accession>
<dbReference type="FunFam" id="3.40.50.2000:FF:000060">
    <property type="entry name" value="Glycosyltransferase"/>
    <property type="match status" value="1"/>
</dbReference>
<proteinExistence type="inferred from homology"/>
<dbReference type="AlphaFoldDB" id="A0A8K0HMS4"/>
<evidence type="ECO:0000256" key="2">
    <source>
        <dbReference type="ARBA" id="ARBA00022679"/>
    </source>
</evidence>
<organism evidence="6 7">
    <name type="scientific">Rhamnella rubrinervis</name>
    <dbReference type="NCBI Taxonomy" id="2594499"/>
    <lineage>
        <taxon>Eukaryota</taxon>
        <taxon>Viridiplantae</taxon>
        <taxon>Streptophyta</taxon>
        <taxon>Embryophyta</taxon>
        <taxon>Tracheophyta</taxon>
        <taxon>Spermatophyta</taxon>
        <taxon>Magnoliopsida</taxon>
        <taxon>eudicotyledons</taxon>
        <taxon>Gunneridae</taxon>
        <taxon>Pentapetalae</taxon>
        <taxon>rosids</taxon>
        <taxon>fabids</taxon>
        <taxon>Rosales</taxon>
        <taxon>Rhamnaceae</taxon>
        <taxon>rhamnoid group</taxon>
        <taxon>Rhamneae</taxon>
        <taxon>Rhamnella</taxon>
    </lineage>
</organism>
<dbReference type="Pfam" id="PF00201">
    <property type="entry name" value="UDPGT"/>
    <property type="match status" value="1"/>
</dbReference>
<comment type="caution">
    <text evidence="6">The sequence shown here is derived from an EMBL/GenBank/DDBJ whole genome shotgun (WGS) entry which is preliminary data.</text>
</comment>
<dbReference type="SUPFAM" id="SSF53756">
    <property type="entry name" value="UDP-Glycosyltransferase/glycogen phosphorylase"/>
    <property type="match status" value="1"/>
</dbReference>
<evidence type="ECO:0000256" key="3">
    <source>
        <dbReference type="RuleBase" id="RU003718"/>
    </source>
</evidence>
<keyword evidence="3" id="KW-0328">Glycosyltransferase</keyword>
<keyword evidence="2 3" id="KW-0808">Transferase</keyword>
<dbReference type="CDD" id="cd03784">
    <property type="entry name" value="GT1_Gtf-like"/>
    <property type="match status" value="1"/>
</dbReference>
<dbReference type="PROSITE" id="PS00375">
    <property type="entry name" value="UDPGT"/>
    <property type="match status" value="1"/>
</dbReference>
<dbReference type="InterPro" id="IPR058980">
    <property type="entry name" value="Glyco_transf_N"/>
</dbReference>
<protein>
    <recommendedName>
        <fullName evidence="4">Glycosyltransferase</fullName>
        <ecNumber evidence="4">2.4.1.-</ecNumber>
    </recommendedName>
</protein>
<reference evidence="6" key="1">
    <citation type="submission" date="2020-03" db="EMBL/GenBank/DDBJ databases">
        <title>A high-quality chromosome-level genome assembly of a woody plant with both climbing and erect habits, Rhamnella rubrinervis.</title>
        <authorList>
            <person name="Lu Z."/>
            <person name="Yang Y."/>
            <person name="Zhu X."/>
            <person name="Sun Y."/>
        </authorList>
    </citation>
    <scope>NUCLEOTIDE SEQUENCE</scope>
    <source>
        <strain evidence="6">BYM</strain>
        <tissue evidence="6">Leaf</tissue>
    </source>
</reference>
<keyword evidence="7" id="KW-1185">Reference proteome</keyword>
<dbReference type="EC" id="2.4.1.-" evidence="4"/>
<dbReference type="OrthoDB" id="1916172at2759"/>
<name>A0A8K0HMS4_9ROSA</name>
<gene>
    <name evidence="6" type="ORF">FNV43_RR05783</name>
</gene>
<dbReference type="PANTHER" id="PTHR48044">
    <property type="entry name" value="GLYCOSYLTRANSFERASE"/>
    <property type="match status" value="1"/>
</dbReference>
<evidence type="ECO:0000259" key="5">
    <source>
        <dbReference type="Pfam" id="PF26168"/>
    </source>
</evidence>
<comment type="similarity">
    <text evidence="1 3">Belongs to the UDP-glycosyltransferase family.</text>
</comment>
<sequence>MDAKQPRTSILMLPWLAHGHVSPFLELAKKLSDKNFHIYFCSTPINLKPVRDSLANQTAYYSIEPVDLHLPRFPELPPHYHTTKNLPPNLMNTLKAAFDGAKPAFGEIRKTLKPSLVIYDFMQPWVPAEAENHSIKSILFLTGSAAAHSFMVFYCLNNPAIEYPFQALNFPETYRQMMVEFMQDTANGLKHSERFFQCVERSSKMVLVKTLRDIEAEHIDFLSGLVGKEVVPIGPLVQQPTSNESDSVFIDWLSKKDPSSVVYASFGTEYFVSVEEMEEIAYGLELSEVSFIWVVRFHGADFRGKHSLDEVLPEGFLKRVGERGMVVDGWAPQAKILGHPSTGGFVSHCGWSSTLEGMMNGVPIIAIPMQLDQPMNAKLVLEAGVGMEVPRVNEKLTREELARVVKQVVKQEGGKEVMRKAKELSQRMSERGDMDMNLAVEKLMQLIQQ</sequence>
<evidence type="ECO:0000313" key="6">
    <source>
        <dbReference type="EMBL" id="KAF3455335.1"/>
    </source>
</evidence>
<evidence type="ECO:0000256" key="4">
    <source>
        <dbReference type="RuleBase" id="RU362057"/>
    </source>
</evidence>
<feature type="domain" description="Glycosyltransferase N-terminal" evidence="5">
    <location>
        <begin position="9"/>
        <end position="236"/>
    </location>
</feature>